<keyword evidence="2" id="KW-0472">Membrane</keyword>
<dbReference type="AlphaFoldDB" id="A0A2V4UW83"/>
<organism evidence="3 4">
    <name type="scientific">Psychrobacter fozii</name>
    <dbReference type="NCBI Taxonomy" id="198480"/>
    <lineage>
        <taxon>Bacteria</taxon>
        <taxon>Pseudomonadati</taxon>
        <taxon>Pseudomonadota</taxon>
        <taxon>Gammaproteobacteria</taxon>
        <taxon>Moraxellales</taxon>
        <taxon>Moraxellaceae</taxon>
        <taxon>Psychrobacter</taxon>
    </lineage>
</organism>
<feature type="transmembrane region" description="Helical" evidence="2">
    <location>
        <begin position="6"/>
        <end position="30"/>
    </location>
</feature>
<evidence type="ECO:0000256" key="1">
    <source>
        <dbReference type="SAM" id="MobiDB-lite"/>
    </source>
</evidence>
<reference evidence="3 4" key="1">
    <citation type="submission" date="2018-06" db="EMBL/GenBank/DDBJ databases">
        <title>Genomic Encyclopedia of Type Strains, Phase III (KMG-III): the genomes of soil and plant-associated and newly described type strains.</title>
        <authorList>
            <person name="Whitman W."/>
        </authorList>
    </citation>
    <scope>NUCLEOTIDE SEQUENCE [LARGE SCALE GENOMIC DNA]</scope>
    <source>
        <strain evidence="3 4">CECT 5889</strain>
    </source>
</reference>
<name>A0A2V4UW83_9GAMM</name>
<keyword evidence="2" id="KW-0812">Transmembrane</keyword>
<gene>
    <name evidence="3" type="ORF">DFP82_11083</name>
</gene>
<feature type="region of interest" description="Disordered" evidence="1">
    <location>
        <begin position="37"/>
        <end position="74"/>
    </location>
</feature>
<evidence type="ECO:0000256" key="2">
    <source>
        <dbReference type="SAM" id="Phobius"/>
    </source>
</evidence>
<protein>
    <submittedName>
        <fullName evidence="3">Uncharacterized protein</fullName>
    </submittedName>
</protein>
<sequence>MLELVFWGFLLLLQIIFGLLMFYGVFKVMLWSSRTKLSKRTSSSSSGDDINNSNSNHSGYSSNDSCGGDGGGCD</sequence>
<evidence type="ECO:0000313" key="4">
    <source>
        <dbReference type="Proteomes" id="UP000247746"/>
    </source>
</evidence>
<dbReference type="EMBL" id="QJSU01000010">
    <property type="protein sequence ID" value="PYE38002.1"/>
    <property type="molecule type" value="Genomic_DNA"/>
</dbReference>
<keyword evidence="2" id="KW-1133">Transmembrane helix</keyword>
<proteinExistence type="predicted"/>
<keyword evidence="4" id="KW-1185">Reference proteome</keyword>
<feature type="compositionally biased region" description="Low complexity" evidence="1">
    <location>
        <begin position="37"/>
        <end position="66"/>
    </location>
</feature>
<comment type="caution">
    <text evidence="3">The sequence shown here is derived from an EMBL/GenBank/DDBJ whole genome shotgun (WGS) entry which is preliminary data.</text>
</comment>
<dbReference type="Proteomes" id="UP000247746">
    <property type="component" value="Unassembled WGS sequence"/>
</dbReference>
<accession>A0A2V4UW83</accession>
<evidence type="ECO:0000313" key="3">
    <source>
        <dbReference type="EMBL" id="PYE38002.1"/>
    </source>
</evidence>